<evidence type="ECO:0000256" key="7">
    <source>
        <dbReference type="ARBA" id="ARBA00023163"/>
    </source>
</evidence>
<comment type="caution">
    <text evidence="12">The sequence shown here is derived from an EMBL/GenBank/DDBJ whole genome shotgun (WGS) entry which is preliminary data.</text>
</comment>
<dbReference type="SUPFAM" id="SSF52172">
    <property type="entry name" value="CheY-like"/>
    <property type="match status" value="1"/>
</dbReference>
<comment type="subcellular location">
    <subcellularLocation>
        <location evidence="1">Cytoplasm</location>
    </subcellularLocation>
</comment>
<dbReference type="InterPro" id="IPR039420">
    <property type="entry name" value="WalR-like"/>
</dbReference>
<gene>
    <name evidence="12" type="ORF">KGQ91_07840</name>
</gene>
<organism evidence="12 13">
    <name type="scientific">Modicisalibacter tunisiensis</name>
    <dbReference type="NCBI Taxonomy" id="390637"/>
    <lineage>
        <taxon>Bacteria</taxon>
        <taxon>Pseudomonadati</taxon>
        <taxon>Pseudomonadota</taxon>
        <taxon>Gammaproteobacteria</taxon>
        <taxon>Oceanospirillales</taxon>
        <taxon>Halomonadaceae</taxon>
        <taxon>Modicisalibacter</taxon>
    </lineage>
</organism>
<keyword evidence="6 9" id="KW-0238">DNA-binding</keyword>
<feature type="modified residue" description="4-aspartylphosphate" evidence="8">
    <location>
        <position position="51"/>
    </location>
</feature>
<accession>A0ABS7X0G0</accession>
<dbReference type="RefSeq" id="WP_224420699.1">
    <property type="nucleotide sequence ID" value="NZ_JAGXFD010000001.1"/>
</dbReference>
<evidence type="ECO:0000256" key="9">
    <source>
        <dbReference type="PROSITE-ProRule" id="PRU01091"/>
    </source>
</evidence>
<dbReference type="Pfam" id="PF00072">
    <property type="entry name" value="Response_reg"/>
    <property type="match status" value="1"/>
</dbReference>
<feature type="DNA-binding region" description="OmpR/PhoB-type" evidence="9">
    <location>
        <begin position="124"/>
        <end position="218"/>
    </location>
</feature>
<evidence type="ECO:0000256" key="5">
    <source>
        <dbReference type="ARBA" id="ARBA00023015"/>
    </source>
</evidence>
<dbReference type="InterPro" id="IPR036388">
    <property type="entry name" value="WH-like_DNA-bd_sf"/>
</dbReference>
<keyword evidence="4" id="KW-0902">Two-component regulatory system</keyword>
<dbReference type="EMBL" id="JAGXFD010000001">
    <property type="protein sequence ID" value="MBZ9567591.1"/>
    <property type="molecule type" value="Genomic_DNA"/>
</dbReference>
<feature type="domain" description="OmpR/PhoB-type" evidence="11">
    <location>
        <begin position="124"/>
        <end position="218"/>
    </location>
</feature>
<keyword evidence="2" id="KW-0963">Cytoplasm</keyword>
<dbReference type="Gene3D" id="1.10.10.10">
    <property type="entry name" value="Winged helix-like DNA-binding domain superfamily/Winged helix DNA-binding domain"/>
    <property type="match status" value="1"/>
</dbReference>
<dbReference type="InterPro" id="IPR001789">
    <property type="entry name" value="Sig_transdc_resp-reg_receiver"/>
</dbReference>
<dbReference type="PROSITE" id="PS51755">
    <property type="entry name" value="OMPR_PHOB"/>
    <property type="match status" value="1"/>
</dbReference>
<evidence type="ECO:0000259" key="11">
    <source>
        <dbReference type="PROSITE" id="PS51755"/>
    </source>
</evidence>
<evidence type="ECO:0000256" key="2">
    <source>
        <dbReference type="ARBA" id="ARBA00022490"/>
    </source>
</evidence>
<sequence length="222" mass="24712">MRILVVEDDEVLGDGLCEGLRQDGHTIDWLLDGRIAEAALEGEAFDAVVLDLSLPGRTGIQVLKHWRDTHQTTPVVVLTAYEAQWNSVTLLDQGADDYLTKPVDLEELEARLRALARRANGHSDNRLSHCGISLDRSDRRVWVDGTPVDLSAHEFMVLEALLERPGRVVGREQLESRLYGWNEGPESNSFHVLIHKLRGHVGAHRIETVRGLGYRVTDGGAS</sequence>
<protein>
    <submittedName>
        <fullName evidence="12">Response regulator</fullName>
    </submittedName>
</protein>
<feature type="domain" description="Response regulatory" evidence="10">
    <location>
        <begin position="2"/>
        <end position="116"/>
    </location>
</feature>
<dbReference type="SMART" id="SM00862">
    <property type="entry name" value="Trans_reg_C"/>
    <property type="match status" value="1"/>
</dbReference>
<keyword evidence="5" id="KW-0805">Transcription regulation</keyword>
<dbReference type="InterPro" id="IPR011006">
    <property type="entry name" value="CheY-like_superfamily"/>
</dbReference>
<keyword evidence="13" id="KW-1185">Reference proteome</keyword>
<dbReference type="PANTHER" id="PTHR48111:SF35">
    <property type="entry name" value="TRANSCRIPTIONAL REGULATORY PROTEIN QSEB"/>
    <property type="match status" value="1"/>
</dbReference>
<evidence type="ECO:0000313" key="12">
    <source>
        <dbReference type="EMBL" id="MBZ9567591.1"/>
    </source>
</evidence>
<evidence type="ECO:0000256" key="3">
    <source>
        <dbReference type="ARBA" id="ARBA00022553"/>
    </source>
</evidence>
<dbReference type="PROSITE" id="PS50110">
    <property type="entry name" value="RESPONSE_REGULATORY"/>
    <property type="match status" value="1"/>
</dbReference>
<dbReference type="PANTHER" id="PTHR48111">
    <property type="entry name" value="REGULATOR OF RPOS"/>
    <property type="match status" value="1"/>
</dbReference>
<keyword evidence="7" id="KW-0804">Transcription</keyword>
<dbReference type="CDD" id="cd00383">
    <property type="entry name" value="trans_reg_C"/>
    <property type="match status" value="1"/>
</dbReference>
<reference evidence="12 13" key="1">
    <citation type="submission" date="2021-05" db="EMBL/GenBank/DDBJ databases">
        <title>Petroleum and Energy Research Collection (APPE): ex situ preservation of microbial diversity associated with the oil industry and exploitation of its biotechnological potential.</title>
        <authorList>
            <person name="Paixao C.T.M."/>
            <person name="Gomes M.B."/>
            <person name="Oliveira V.M."/>
        </authorList>
    </citation>
    <scope>NUCLEOTIDE SEQUENCE [LARGE SCALE GENOMIC DNA]</scope>
    <source>
        <strain evidence="12 13">LIT2</strain>
    </source>
</reference>
<evidence type="ECO:0000256" key="6">
    <source>
        <dbReference type="ARBA" id="ARBA00023125"/>
    </source>
</evidence>
<dbReference type="Pfam" id="PF00486">
    <property type="entry name" value="Trans_reg_C"/>
    <property type="match status" value="1"/>
</dbReference>
<evidence type="ECO:0000256" key="8">
    <source>
        <dbReference type="PROSITE-ProRule" id="PRU00169"/>
    </source>
</evidence>
<evidence type="ECO:0000313" key="13">
    <source>
        <dbReference type="Proteomes" id="UP001319883"/>
    </source>
</evidence>
<name>A0ABS7X0G0_9GAMM</name>
<dbReference type="InterPro" id="IPR001867">
    <property type="entry name" value="OmpR/PhoB-type_DNA-bd"/>
</dbReference>
<dbReference type="SMART" id="SM00448">
    <property type="entry name" value="REC"/>
    <property type="match status" value="1"/>
</dbReference>
<evidence type="ECO:0000259" key="10">
    <source>
        <dbReference type="PROSITE" id="PS50110"/>
    </source>
</evidence>
<dbReference type="Proteomes" id="UP001319883">
    <property type="component" value="Unassembled WGS sequence"/>
</dbReference>
<evidence type="ECO:0000256" key="1">
    <source>
        <dbReference type="ARBA" id="ARBA00004496"/>
    </source>
</evidence>
<proteinExistence type="predicted"/>
<keyword evidence="3 8" id="KW-0597">Phosphoprotein</keyword>
<evidence type="ECO:0000256" key="4">
    <source>
        <dbReference type="ARBA" id="ARBA00023012"/>
    </source>
</evidence>
<dbReference type="Gene3D" id="3.40.50.2300">
    <property type="match status" value="1"/>
</dbReference>